<proteinExistence type="predicted"/>
<dbReference type="Proteomes" id="UP000581135">
    <property type="component" value="Unassembled WGS sequence"/>
</dbReference>
<sequence>MTETKDRKAKAVGINHVALEVGDIDQALAFYGAFLDFEIESKSEKAAFIYFGDQFINFALGRTQGPDANRHFGIAVDDKDQVRRTLEKMGVELLGGRFLDFLDPWGNRVEITTYANIQFSKADHVLRGMGLGHLQKTDNAIAELRQKKMAPPDRGQ</sequence>
<organism evidence="2 3">
    <name type="scientific">Limibacillus halophilus</name>
    <dbReference type="NCBI Taxonomy" id="1579333"/>
    <lineage>
        <taxon>Bacteria</taxon>
        <taxon>Pseudomonadati</taxon>
        <taxon>Pseudomonadota</taxon>
        <taxon>Alphaproteobacteria</taxon>
        <taxon>Rhodospirillales</taxon>
        <taxon>Rhodovibrionaceae</taxon>
        <taxon>Limibacillus</taxon>
    </lineage>
</organism>
<dbReference type="EMBL" id="JACHXA010000002">
    <property type="protein sequence ID" value="MBB3064550.1"/>
    <property type="molecule type" value="Genomic_DNA"/>
</dbReference>
<dbReference type="InterPro" id="IPR004360">
    <property type="entry name" value="Glyas_Fos-R_dOase_dom"/>
</dbReference>
<dbReference type="GO" id="GO:0051213">
    <property type="term" value="F:dioxygenase activity"/>
    <property type="evidence" value="ECO:0007669"/>
    <property type="project" value="UniProtKB-KW"/>
</dbReference>
<dbReference type="AlphaFoldDB" id="A0A839SS58"/>
<keyword evidence="2" id="KW-0223">Dioxygenase</keyword>
<feature type="domain" description="VOC" evidence="1">
    <location>
        <begin position="13"/>
        <end position="124"/>
    </location>
</feature>
<keyword evidence="2" id="KW-0560">Oxidoreductase</keyword>
<dbReference type="InterPro" id="IPR029068">
    <property type="entry name" value="Glyas_Bleomycin-R_OHBP_Dase"/>
</dbReference>
<evidence type="ECO:0000259" key="1">
    <source>
        <dbReference type="PROSITE" id="PS51819"/>
    </source>
</evidence>
<dbReference type="PROSITE" id="PS51819">
    <property type="entry name" value="VOC"/>
    <property type="match status" value="1"/>
</dbReference>
<dbReference type="Gene3D" id="3.10.180.10">
    <property type="entry name" value="2,3-Dihydroxybiphenyl 1,2-Dioxygenase, domain 1"/>
    <property type="match status" value="1"/>
</dbReference>
<keyword evidence="3" id="KW-1185">Reference proteome</keyword>
<evidence type="ECO:0000313" key="3">
    <source>
        <dbReference type="Proteomes" id="UP000581135"/>
    </source>
</evidence>
<dbReference type="RefSeq" id="WP_183415364.1">
    <property type="nucleotide sequence ID" value="NZ_JACHXA010000002.1"/>
</dbReference>
<evidence type="ECO:0000313" key="2">
    <source>
        <dbReference type="EMBL" id="MBB3064550.1"/>
    </source>
</evidence>
<name>A0A839SS58_9PROT</name>
<dbReference type="CDD" id="cd06587">
    <property type="entry name" value="VOC"/>
    <property type="match status" value="1"/>
</dbReference>
<protein>
    <submittedName>
        <fullName evidence="2">Catechol-2,3-dioxygenase</fullName>
    </submittedName>
</protein>
<reference evidence="2 3" key="1">
    <citation type="submission" date="2020-08" db="EMBL/GenBank/DDBJ databases">
        <title>Genomic Encyclopedia of Type Strains, Phase III (KMG-III): the genomes of soil and plant-associated and newly described type strains.</title>
        <authorList>
            <person name="Whitman W."/>
        </authorList>
    </citation>
    <scope>NUCLEOTIDE SEQUENCE [LARGE SCALE GENOMIC DNA]</scope>
    <source>
        <strain evidence="2 3">CECT 8803</strain>
    </source>
</reference>
<gene>
    <name evidence="2" type="ORF">FHR98_000822</name>
</gene>
<dbReference type="SUPFAM" id="SSF54593">
    <property type="entry name" value="Glyoxalase/Bleomycin resistance protein/Dihydroxybiphenyl dioxygenase"/>
    <property type="match status" value="1"/>
</dbReference>
<accession>A0A839SS58</accession>
<dbReference type="Pfam" id="PF00903">
    <property type="entry name" value="Glyoxalase"/>
    <property type="match status" value="1"/>
</dbReference>
<dbReference type="InterPro" id="IPR037523">
    <property type="entry name" value="VOC_core"/>
</dbReference>
<comment type="caution">
    <text evidence="2">The sequence shown here is derived from an EMBL/GenBank/DDBJ whole genome shotgun (WGS) entry which is preliminary data.</text>
</comment>